<dbReference type="SUPFAM" id="SSF81321">
    <property type="entry name" value="Family A G protein-coupled receptor-like"/>
    <property type="match status" value="1"/>
</dbReference>
<dbReference type="WBParaSite" id="scaffold11390_cov190.g15549">
    <property type="protein sequence ID" value="scaffold11390_cov190.g15549"/>
    <property type="gene ID" value="scaffold11390_cov190.g15549"/>
</dbReference>
<keyword evidence="2" id="KW-0472">Membrane</keyword>
<dbReference type="AlphaFoldDB" id="A0A915LG32"/>
<feature type="transmembrane region" description="Helical" evidence="2">
    <location>
        <begin position="149"/>
        <end position="181"/>
    </location>
</feature>
<keyword evidence="2" id="KW-1133">Transmembrane helix</keyword>
<feature type="region of interest" description="Disordered" evidence="1">
    <location>
        <begin position="347"/>
        <end position="367"/>
    </location>
</feature>
<reference evidence="4" key="1">
    <citation type="submission" date="2022-11" db="UniProtKB">
        <authorList>
            <consortium name="WormBaseParasite"/>
        </authorList>
    </citation>
    <scope>IDENTIFICATION</scope>
</reference>
<evidence type="ECO:0000313" key="3">
    <source>
        <dbReference type="Proteomes" id="UP000887561"/>
    </source>
</evidence>
<feature type="transmembrane region" description="Helical" evidence="2">
    <location>
        <begin position="70"/>
        <end position="98"/>
    </location>
</feature>
<dbReference type="Proteomes" id="UP000887561">
    <property type="component" value="Unplaced"/>
</dbReference>
<feature type="compositionally biased region" description="Polar residues" evidence="1">
    <location>
        <begin position="349"/>
        <end position="367"/>
    </location>
</feature>
<dbReference type="Gene3D" id="1.20.1070.10">
    <property type="entry name" value="Rhodopsin 7-helix transmembrane proteins"/>
    <property type="match status" value="1"/>
</dbReference>
<feature type="transmembrane region" description="Helical" evidence="2">
    <location>
        <begin position="193"/>
        <end position="213"/>
    </location>
</feature>
<feature type="transmembrane region" description="Helical" evidence="2">
    <location>
        <begin position="104"/>
        <end position="128"/>
    </location>
</feature>
<sequence>MAYVYFFRPDIYHERYNCSAYNVTDIPLENRQHIAIGAIFLSCGLFMEFLYFPCMIAIRKHMDSTCFKFMFYISIADMMCLVVNAIITGWLSIVGAVYCTYPRFIYFAGSAGLALWGCETVAEMILAINRCIELSSRTWAEFLFHGKRTYIWMIVPTIYGLWFFIFEMPIHFSGIFVSWFFNPHVGHLHTVHNYFVIVMLSSTYFTFATILSLKTMKHKISTSAQTSRAQKMTFVQVILISSINAVAAAIYVYMQFARISEVLILTGQFTWMLAHAPPLYGMLEKLTFKILVNLVPIKFSRKGMPPVIYLALNKTVRRDVYRMCVRVIPCVSPPPLHSSIASVAGGLPPSNTRNRVGPSSNVGPSIH</sequence>
<evidence type="ECO:0000313" key="4">
    <source>
        <dbReference type="WBParaSite" id="scaffold11390_cov190.g15549"/>
    </source>
</evidence>
<name>A0A915LG32_MELJA</name>
<keyword evidence="2" id="KW-0812">Transmembrane</keyword>
<dbReference type="Pfam" id="PF10321">
    <property type="entry name" value="7TM_GPCR_Srt"/>
    <property type="match status" value="1"/>
</dbReference>
<accession>A0A915LG32</accession>
<evidence type="ECO:0000256" key="2">
    <source>
        <dbReference type="SAM" id="Phobius"/>
    </source>
</evidence>
<dbReference type="PANTHER" id="PTHR23021">
    <property type="entry name" value="SERPENTINE RECEPTOR, CLASS T"/>
    <property type="match status" value="1"/>
</dbReference>
<organism evidence="3 4">
    <name type="scientific">Meloidogyne javanica</name>
    <name type="common">Root-knot nematode worm</name>
    <dbReference type="NCBI Taxonomy" id="6303"/>
    <lineage>
        <taxon>Eukaryota</taxon>
        <taxon>Metazoa</taxon>
        <taxon>Ecdysozoa</taxon>
        <taxon>Nematoda</taxon>
        <taxon>Chromadorea</taxon>
        <taxon>Rhabditida</taxon>
        <taxon>Tylenchina</taxon>
        <taxon>Tylenchomorpha</taxon>
        <taxon>Tylenchoidea</taxon>
        <taxon>Meloidogynidae</taxon>
        <taxon>Meloidogyninae</taxon>
        <taxon>Meloidogyne</taxon>
        <taxon>Meloidogyne incognita group</taxon>
    </lineage>
</organism>
<feature type="transmembrane region" description="Helical" evidence="2">
    <location>
        <begin position="234"/>
        <end position="256"/>
    </location>
</feature>
<keyword evidence="3" id="KW-1185">Reference proteome</keyword>
<proteinExistence type="predicted"/>
<dbReference type="PANTHER" id="PTHR23021:SF28">
    <property type="entry name" value="SERPENTINE RECEPTOR, CLASS T-RELATED"/>
    <property type="match status" value="1"/>
</dbReference>
<feature type="transmembrane region" description="Helical" evidence="2">
    <location>
        <begin position="34"/>
        <end position="58"/>
    </location>
</feature>
<evidence type="ECO:0000256" key="1">
    <source>
        <dbReference type="SAM" id="MobiDB-lite"/>
    </source>
</evidence>
<protein>
    <submittedName>
        <fullName evidence="4">Serpentine receptor class gamma</fullName>
    </submittedName>
</protein>
<dbReference type="InterPro" id="IPR019425">
    <property type="entry name" value="7TM_GPCR_serpentine_rcpt_Srt"/>
</dbReference>